<proteinExistence type="predicted"/>
<feature type="chain" id="PRO_5015352404" evidence="2">
    <location>
        <begin position="29"/>
        <end position="191"/>
    </location>
</feature>
<evidence type="ECO:0000313" key="4">
    <source>
        <dbReference type="Proteomes" id="UP000244005"/>
    </source>
</evidence>
<sequence>MCADFLPMWNMFHAVLLFLFLMCDTVHHAESRSVSIMRSRPITEVTPRVLPNVDSAEAAAAHPDGLHSGRGVDVHMYKLRRQCGRRLTAPVSAFVESSKSISVQSPLATSSRSRHNDEGSEFNISPCDQSAESYAADHVYGAQQASENHPIFQDSDPLNPIHQDSNRPSSHAHDHTDYLDPEVHPPGNYEG</sequence>
<feature type="compositionally biased region" description="Basic and acidic residues" evidence="1">
    <location>
        <begin position="171"/>
        <end position="183"/>
    </location>
</feature>
<keyword evidence="2" id="KW-0732">Signal</keyword>
<evidence type="ECO:0000256" key="2">
    <source>
        <dbReference type="SAM" id="SignalP"/>
    </source>
</evidence>
<protein>
    <submittedName>
        <fullName evidence="3">Uncharacterized protein</fullName>
    </submittedName>
</protein>
<organism evidence="3 4">
    <name type="scientific">Marchantia polymorpha</name>
    <name type="common">Common liverwort</name>
    <name type="synonym">Marchantia aquatica</name>
    <dbReference type="NCBI Taxonomy" id="3197"/>
    <lineage>
        <taxon>Eukaryota</taxon>
        <taxon>Viridiplantae</taxon>
        <taxon>Streptophyta</taxon>
        <taxon>Embryophyta</taxon>
        <taxon>Marchantiophyta</taxon>
        <taxon>Marchantiopsida</taxon>
        <taxon>Marchantiidae</taxon>
        <taxon>Marchantiales</taxon>
        <taxon>Marchantiaceae</taxon>
        <taxon>Marchantia</taxon>
    </lineage>
</organism>
<evidence type="ECO:0000256" key="1">
    <source>
        <dbReference type="SAM" id="MobiDB-lite"/>
    </source>
</evidence>
<feature type="region of interest" description="Disordered" evidence="1">
    <location>
        <begin position="146"/>
        <end position="191"/>
    </location>
</feature>
<dbReference type="AlphaFoldDB" id="A0A2R6X2B8"/>
<reference evidence="4" key="1">
    <citation type="journal article" date="2017" name="Cell">
        <title>Insights into land plant evolution garnered from the Marchantia polymorpha genome.</title>
        <authorList>
            <person name="Bowman J.L."/>
            <person name="Kohchi T."/>
            <person name="Yamato K.T."/>
            <person name="Jenkins J."/>
            <person name="Shu S."/>
            <person name="Ishizaki K."/>
            <person name="Yamaoka S."/>
            <person name="Nishihama R."/>
            <person name="Nakamura Y."/>
            <person name="Berger F."/>
            <person name="Adam C."/>
            <person name="Aki S.S."/>
            <person name="Althoff F."/>
            <person name="Araki T."/>
            <person name="Arteaga-Vazquez M.A."/>
            <person name="Balasubrmanian S."/>
            <person name="Barry K."/>
            <person name="Bauer D."/>
            <person name="Boehm C.R."/>
            <person name="Briginshaw L."/>
            <person name="Caballero-Perez J."/>
            <person name="Catarino B."/>
            <person name="Chen F."/>
            <person name="Chiyoda S."/>
            <person name="Chovatia M."/>
            <person name="Davies K.M."/>
            <person name="Delmans M."/>
            <person name="Demura T."/>
            <person name="Dierschke T."/>
            <person name="Dolan L."/>
            <person name="Dorantes-Acosta A.E."/>
            <person name="Eklund D.M."/>
            <person name="Florent S.N."/>
            <person name="Flores-Sandoval E."/>
            <person name="Fujiyama A."/>
            <person name="Fukuzawa H."/>
            <person name="Galik B."/>
            <person name="Grimanelli D."/>
            <person name="Grimwood J."/>
            <person name="Grossniklaus U."/>
            <person name="Hamada T."/>
            <person name="Haseloff J."/>
            <person name="Hetherington A.J."/>
            <person name="Higo A."/>
            <person name="Hirakawa Y."/>
            <person name="Hundley H.N."/>
            <person name="Ikeda Y."/>
            <person name="Inoue K."/>
            <person name="Inoue S.I."/>
            <person name="Ishida S."/>
            <person name="Jia Q."/>
            <person name="Kakita M."/>
            <person name="Kanazawa T."/>
            <person name="Kawai Y."/>
            <person name="Kawashima T."/>
            <person name="Kennedy M."/>
            <person name="Kinose K."/>
            <person name="Kinoshita T."/>
            <person name="Kohara Y."/>
            <person name="Koide E."/>
            <person name="Komatsu K."/>
            <person name="Kopischke S."/>
            <person name="Kubo M."/>
            <person name="Kyozuka J."/>
            <person name="Lagercrantz U."/>
            <person name="Lin S.S."/>
            <person name="Lindquist E."/>
            <person name="Lipzen A.M."/>
            <person name="Lu C.W."/>
            <person name="De Luna E."/>
            <person name="Martienssen R.A."/>
            <person name="Minamino N."/>
            <person name="Mizutani M."/>
            <person name="Mizutani M."/>
            <person name="Mochizuki N."/>
            <person name="Monte I."/>
            <person name="Mosher R."/>
            <person name="Nagasaki H."/>
            <person name="Nakagami H."/>
            <person name="Naramoto S."/>
            <person name="Nishitani K."/>
            <person name="Ohtani M."/>
            <person name="Okamoto T."/>
            <person name="Okumura M."/>
            <person name="Phillips J."/>
            <person name="Pollak B."/>
            <person name="Reinders A."/>
            <person name="Rovekamp M."/>
            <person name="Sano R."/>
            <person name="Sawa S."/>
            <person name="Schmid M.W."/>
            <person name="Shirakawa M."/>
            <person name="Solano R."/>
            <person name="Spunde A."/>
            <person name="Suetsugu N."/>
            <person name="Sugano S."/>
            <person name="Sugiyama A."/>
            <person name="Sun R."/>
            <person name="Suzuki Y."/>
            <person name="Takenaka M."/>
            <person name="Takezawa D."/>
            <person name="Tomogane H."/>
            <person name="Tsuzuki M."/>
            <person name="Ueda T."/>
            <person name="Umeda M."/>
            <person name="Ward J.M."/>
            <person name="Watanabe Y."/>
            <person name="Yazaki K."/>
            <person name="Yokoyama R."/>
            <person name="Yoshitake Y."/>
            <person name="Yotsui I."/>
            <person name="Zachgo S."/>
            <person name="Schmutz J."/>
        </authorList>
    </citation>
    <scope>NUCLEOTIDE SEQUENCE [LARGE SCALE GENOMIC DNA]</scope>
    <source>
        <strain evidence="4">Tak-1</strain>
    </source>
</reference>
<accession>A0A2R6X2B8</accession>
<keyword evidence="4" id="KW-1185">Reference proteome</keyword>
<feature type="signal peptide" evidence="2">
    <location>
        <begin position="1"/>
        <end position="28"/>
    </location>
</feature>
<feature type="region of interest" description="Disordered" evidence="1">
    <location>
        <begin position="104"/>
        <end position="126"/>
    </location>
</feature>
<dbReference type="EMBL" id="KZ772713">
    <property type="protein sequence ID" value="PTQ40264.1"/>
    <property type="molecule type" value="Genomic_DNA"/>
</dbReference>
<dbReference type="Proteomes" id="UP000244005">
    <property type="component" value="Unassembled WGS sequence"/>
</dbReference>
<name>A0A2R6X2B8_MARPO</name>
<evidence type="ECO:0000313" key="3">
    <source>
        <dbReference type="EMBL" id="PTQ40264.1"/>
    </source>
</evidence>
<gene>
    <name evidence="3" type="ORF">MARPO_0041s0122</name>
</gene>
<dbReference type="Gramene" id="Mp4g18410.1">
    <property type="protein sequence ID" value="Mp4g18410.1.cds"/>
    <property type="gene ID" value="Mp4g18410"/>
</dbReference>
<dbReference type="OrthoDB" id="10330576at2759"/>